<sequence>MDFLGRLIMECIGTSNVNKASVAQLIPIVWIMNKDIPIKKTNTRPNHVEKRKWTSEVCGHLMSCLELEADGTDWRKMSQEEKYCNAMMSIMRGLQDIGVMEKDR</sequence>
<accession>B9S4W6</accession>
<gene>
    <name evidence="1" type="ORF">RCOM_1391270</name>
</gene>
<dbReference type="EMBL" id="EQ973867">
    <property type="protein sequence ID" value="EEF41319.1"/>
    <property type="molecule type" value="Genomic_DNA"/>
</dbReference>
<dbReference type="Proteomes" id="UP000008311">
    <property type="component" value="Unassembled WGS sequence"/>
</dbReference>
<evidence type="ECO:0000313" key="2">
    <source>
        <dbReference type="Proteomes" id="UP000008311"/>
    </source>
</evidence>
<dbReference type="AlphaFoldDB" id="B9S4W6"/>
<organism evidence="1 2">
    <name type="scientific">Ricinus communis</name>
    <name type="common">Castor bean</name>
    <dbReference type="NCBI Taxonomy" id="3988"/>
    <lineage>
        <taxon>Eukaryota</taxon>
        <taxon>Viridiplantae</taxon>
        <taxon>Streptophyta</taxon>
        <taxon>Embryophyta</taxon>
        <taxon>Tracheophyta</taxon>
        <taxon>Spermatophyta</taxon>
        <taxon>Magnoliopsida</taxon>
        <taxon>eudicotyledons</taxon>
        <taxon>Gunneridae</taxon>
        <taxon>Pentapetalae</taxon>
        <taxon>rosids</taxon>
        <taxon>fabids</taxon>
        <taxon>Malpighiales</taxon>
        <taxon>Euphorbiaceae</taxon>
        <taxon>Acalyphoideae</taxon>
        <taxon>Acalypheae</taxon>
        <taxon>Ricinus</taxon>
    </lineage>
</organism>
<proteinExistence type="predicted"/>
<dbReference type="InParanoid" id="B9S4W6"/>
<reference evidence="2" key="1">
    <citation type="journal article" date="2010" name="Nat. Biotechnol.">
        <title>Draft genome sequence of the oilseed species Ricinus communis.</title>
        <authorList>
            <person name="Chan A.P."/>
            <person name="Crabtree J."/>
            <person name="Zhao Q."/>
            <person name="Lorenzi H."/>
            <person name="Orvis J."/>
            <person name="Puiu D."/>
            <person name="Melake-Berhan A."/>
            <person name="Jones K.M."/>
            <person name="Redman J."/>
            <person name="Chen G."/>
            <person name="Cahoon E.B."/>
            <person name="Gedil M."/>
            <person name="Stanke M."/>
            <person name="Haas B.J."/>
            <person name="Wortman J.R."/>
            <person name="Fraser-Liggett C.M."/>
            <person name="Ravel J."/>
            <person name="Rabinowicz P.D."/>
        </authorList>
    </citation>
    <scope>NUCLEOTIDE SEQUENCE [LARGE SCALE GENOMIC DNA]</scope>
    <source>
        <strain evidence="2">cv. Hale</strain>
    </source>
</reference>
<protein>
    <submittedName>
        <fullName evidence="1">Uncharacterized protein</fullName>
    </submittedName>
</protein>
<name>B9S4W6_RICCO</name>
<evidence type="ECO:0000313" key="1">
    <source>
        <dbReference type="EMBL" id="EEF41319.1"/>
    </source>
</evidence>
<keyword evidence="2" id="KW-1185">Reference proteome</keyword>